<evidence type="ECO:0000313" key="7">
    <source>
        <dbReference type="Proteomes" id="UP001168528"/>
    </source>
</evidence>
<evidence type="ECO:0000256" key="3">
    <source>
        <dbReference type="ARBA" id="ARBA00023004"/>
    </source>
</evidence>
<dbReference type="Pfam" id="PF12838">
    <property type="entry name" value="Fer4_7"/>
    <property type="match status" value="1"/>
</dbReference>
<gene>
    <name evidence="6" type="ORF">Q0590_18720</name>
</gene>
<evidence type="ECO:0000313" key="6">
    <source>
        <dbReference type="EMBL" id="MDO1448316.1"/>
    </source>
</evidence>
<dbReference type="InterPro" id="IPR017900">
    <property type="entry name" value="4Fe4S_Fe_S_CS"/>
</dbReference>
<dbReference type="PROSITE" id="PS51379">
    <property type="entry name" value="4FE4S_FER_2"/>
    <property type="match status" value="2"/>
</dbReference>
<name>A0ABT8R9E2_9BACT</name>
<dbReference type="PANTHER" id="PTHR43687:SF1">
    <property type="entry name" value="FERREDOXIN III"/>
    <property type="match status" value="1"/>
</dbReference>
<dbReference type="Proteomes" id="UP001168528">
    <property type="component" value="Unassembled WGS sequence"/>
</dbReference>
<keyword evidence="4" id="KW-0411">Iron-sulfur</keyword>
<organism evidence="6 7">
    <name type="scientific">Rhodocytophaga aerolata</name>
    <dbReference type="NCBI Taxonomy" id="455078"/>
    <lineage>
        <taxon>Bacteria</taxon>
        <taxon>Pseudomonadati</taxon>
        <taxon>Bacteroidota</taxon>
        <taxon>Cytophagia</taxon>
        <taxon>Cytophagales</taxon>
        <taxon>Rhodocytophagaceae</taxon>
        <taxon>Rhodocytophaga</taxon>
    </lineage>
</organism>
<reference evidence="6" key="1">
    <citation type="submission" date="2023-07" db="EMBL/GenBank/DDBJ databases">
        <title>The genome sequence of Rhodocytophaga aerolata KACC 12507.</title>
        <authorList>
            <person name="Zhang X."/>
        </authorList>
    </citation>
    <scope>NUCLEOTIDE SEQUENCE</scope>
    <source>
        <strain evidence="6">KACC 12507</strain>
    </source>
</reference>
<keyword evidence="3" id="KW-0408">Iron</keyword>
<accession>A0ABT8R9E2</accession>
<evidence type="ECO:0000256" key="4">
    <source>
        <dbReference type="ARBA" id="ARBA00023014"/>
    </source>
</evidence>
<evidence type="ECO:0000259" key="5">
    <source>
        <dbReference type="PROSITE" id="PS51379"/>
    </source>
</evidence>
<keyword evidence="7" id="KW-1185">Reference proteome</keyword>
<dbReference type="InterPro" id="IPR050572">
    <property type="entry name" value="Fe-S_Ferredoxin"/>
</dbReference>
<dbReference type="RefSeq" id="WP_302039119.1">
    <property type="nucleotide sequence ID" value="NZ_JAUKPO010000011.1"/>
</dbReference>
<dbReference type="PROSITE" id="PS00198">
    <property type="entry name" value="4FE4S_FER_1"/>
    <property type="match status" value="1"/>
</dbReference>
<feature type="domain" description="4Fe-4S ferredoxin-type" evidence="5">
    <location>
        <begin position="68"/>
        <end position="97"/>
    </location>
</feature>
<evidence type="ECO:0000256" key="2">
    <source>
        <dbReference type="ARBA" id="ARBA00022723"/>
    </source>
</evidence>
<keyword evidence="1" id="KW-0004">4Fe-4S</keyword>
<keyword evidence="2" id="KW-0479">Metal-binding</keyword>
<sequence>MSIKDTAACKPEAGKLVPVVNLSKCEGKKDCVDVCPYDVFEMQAISDEAYRTLNLVGKLKTFVHGRQKAFAVRAEVCHACGLCVTACPEKAIKLVKAPSI</sequence>
<dbReference type="InterPro" id="IPR017896">
    <property type="entry name" value="4Fe4S_Fe-S-bd"/>
</dbReference>
<evidence type="ECO:0000256" key="1">
    <source>
        <dbReference type="ARBA" id="ARBA00022485"/>
    </source>
</evidence>
<comment type="caution">
    <text evidence="6">The sequence shown here is derived from an EMBL/GenBank/DDBJ whole genome shotgun (WGS) entry which is preliminary data.</text>
</comment>
<dbReference type="PANTHER" id="PTHR43687">
    <property type="entry name" value="ADENYLYLSULFATE REDUCTASE, BETA SUBUNIT"/>
    <property type="match status" value="1"/>
</dbReference>
<proteinExistence type="predicted"/>
<protein>
    <submittedName>
        <fullName evidence="6">Ferredoxin family protein</fullName>
    </submittedName>
</protein>
<dbReference type="SUPFAM" id="SSF54862">
    <property type="entry name" value="4Fe-4S ferredoxins"/>
    <property type="match status" value="1"/>
</dbReference>
<feature type="domain" description="4Fe-4S ferredoxin-type" evidence="5">
    <location>
        <begin position="16"/>
        <end position="45"/>
    </location>
</feature>
<dbReference type="Gene3D" id="3.30.70.20">
    <property type="match status" value="1"/>
</dbReference>
<dbReference type="EMBL" id="JAUKPO010000011">
    <property type="protein sequence ID" value="MDO1448316.1"/>
    <property type="molecule type" value="Genomic_DNA"/>
</dbReference>